<sequence length="100" mass="11251">MKLKCRDHKILNLQLLCKFPQKLLVYHFNTILKLNANPDDLLIIVLASVELSSQIKFLIERQRNSKLKVATSIAEIGLLAPTLFAEVMKSEAAATSQRSC</sequence>
<proteinExistence type="predicted"/>
<dbReference type="Proteomes" id="UP000237105">
    <property type="component" value="Unassembled WGS sequence"/>
</dbReference>
<protein>
    <submittedName>
        <fullName evidence="1">Uncharacterized protein</fullName>
    </submittedName>
</protein>
<evidence type="ECO:0000313" key="2">
    <source>
        <dbReference type="Proteomes" id="UP000237105"/>
    </source>
</evidence>
<dbReference type="EMBL" id="JXTB01000008">
    <property type="protein sequence ID" value="PON78675.1"/>
    <property type="molecule type" value="Genomic_DNA"/>
</dbReference>
<keyword evidence="2" id="KW-1185">Reference proteome</keyword>
<name>A0A2P5DZE4_PARAD</name>
<dbReference type="AlphaFoldDB" id="A0A2P5DZE4"/>
<evidence type="ECO:0000313" key="1">
    <source>
        <dbReference type="EMBL" id="PON78675.1"/>
    </source>
</evidence>
<accession>A0A2P5DZE4</accession>
<reference evidence="2" key="1">
    <citation type="submission" date="2016-06" db="EMBL/GenBank/DDBJ databases">
        <title>Parallel loss of symbiosis genes in relatives of nitrogen-fixing non-legume Parasponia.</title>
        <authorList>
            <person name="Van Velzen R."/>
            <person name="Holmer R."/>
            <person name="Bu F."/>
            <person name="Rutten L."/>
            <person name="Van Zeijl A."/>
            <person name="Liu W."/>
            <person name="Santuari L."/>
            <person name="Cao Q."/>
            <person name="Sharma T."/>
            <person name="Shen D."/>
            <person name="Roswanjaya Y."/>
            <person name="Wardhani T."/>
            <person name="Kalhor M.S."/>
            <person name="Jansen J."/>
            <person name="Van den Hoogen J."/>
            <person name="Gungor B."/>
            <person name="Hartog M."/>
            <person name="Hontelez J."/>
            <person name="Verver J."/>
            <person name="Yang W.-C."/>
            <person name="Schijlen E."/>
            <person name="Repin R."/>
            <person name="Schilthuizen M."/>
            <person name="Schranz E."/>
            <person name="Heidstra R."/>
            <person name="Miyata K."/>
            <person name="Fedorova E."/>
            <person name="Kohlen W."/>
            <person name="Bisseling T."/>
            <person name="Smit S."/>
            <person name="Geurts R."/>
        </authorList>
    </citation>
    <scope>NUCLEOTIDE SEQUENCE [LARGE SCALE GENOMIC DNA]</scope>
    <source>
        <strain evidence="2">cv. WU1-14</strain>
    </source>
</reference>
<organism evidence="1 2">
    <name type="scientific">Parasponia andersonii</name>
    <name type="common">Sponia andersonii</name>
    <dbReference type="NCBI Taxonomy" id="3476"/>
    <lineage>
        <taxon>Eukaryota</taxon>
        <taxon>Viridiplantae</taxon>
        <taxon>Streptophyta</taxon>
        <taxon>Embryophyta</taxon>
        <taxon>Tracheophyta</taxon>
        <taxon>Spermatophyta</taxon>
        <taxon>Magnoliopsida</taxon>
        <taxon>eudicotyledons</taxon>
        <taxon>Gunneridae</taxon>
        <taxon>Pentapetalae</taxon>
        <taxon>rosids</taxon>
        <taxon>fabids</taxon>
        <taxon>Rosales</taxon>
        <taxon>Cannabaceae</taxon>
        <taxon>Parasponia</taxon>
    </lineage>
</organism>
<comment type="caution">
    <text evidence="1">The sequence shown here is derived from an EMBL/GenBank/DDBJ whole genome shotgun (WGS) entry which is preliminary data.</text>
</comment>
<gene>
    <name evidence="1" type="ORF">PanWU01x14_019330</name>
</gene>